<organism evidence="1 2">
    <name type="scientific">Opisthorchis viverrini</name>
    <name type="common">Southeast Asian liver fluke</name>
    <dbReference type="NCBI Taxonomy" id="6198"/>
    <lineage>
        <taxon>Eukaryota</taxon>
        <taxon>Metazoa</taxon>
        <taxon>Spiralia</taxon>
        <taxon>Lophotrochozoa</taxon>
        <taxon>Platyhelminthes</taxon>
        <taxon>Trematoda</taxon>
        <taxon>Digenea</taxon>
        <taxon>Opisthorchiida</taxon>
        <taxon>Opisthorchiata</taxon>
        <taxon>Opisthorchiidae</taxon>
        <taxon>Opisthorchis</taxon>
    </lineage>
</organism>
<sequence>ETVEDNVSNGFGGRTHQLFHSHSRCIVWGLQV</sequence>
<dbReference type="AlphaFoldDB" id="A0A074YU03"/>
<proteinExistence type="predicted"/>
<name>A0A074YU03_OPIVI</name>
<keyword evidence="2" id="KW-1185">Reference proteome</keyword>
<feature type="non-terminal residue" evidence="1">
    <location>
        <position position="32"/>
    </location>
</feature>
<evidence type="ECO:0000313" key="2">
    <source>
        <dbReference type="Proteomes" id="UP000054324"/>
    </source>
</evidence>
<gene>
    <name evidence="1" type="ORF">T265_16231</name>
</gene>
<dbReference type="STRING" id="6198.A0A074YU03"/>
<dbReference type="RefSeq" id="XP_009178065.1">
    <property type="nucleotide sequence ID" value="XM_009179801.1"/>
</dbReference>
<dbReference type="KEGG" id="ovi:T265_16231"/>
<dbReference type="Proteomes" id="UP000054324">
    <property type="component" value="Unassembled WGS sequence"/>
</dbReference>
<accession>A0A074YU03</accession>
<dbReference type="CTD" id="20330396"/>
<dbReference type="GeneID" id="20330396"/>
<dbReference type="EMBL" id="KL606925">
    <property type="protein sequence ID" value="KER18188.1"/>
    <property type="molecule type" value="Genomic_DNA"/>
</dbReference>
<evidence type="ECO:0000313" key="1">
    <source>
        <dbReference type="EMBL" id="KER18188.1"/>
    </source>
</evidence>
<reference evidence="1 2" key="1">
    <citation type="submission" date="2013-11" db="EMBL/GenBank/DDBJ databases">
        <title>Opisthorchis viverrini - life in the bile duct.</title>
        <authorList>
            <person name="Young N.D."/>
            <person name="Nagarajan N."/>
            <person name="Lin S.J."/>
            <person name="Korhonen P.K."/>
            <person name="Jex A.R."/>
            <person name="Hall R.S."/>
            <person name="Safavi-Hemami H."/>
            <person name="Kaewkong W."/>
            <person name="Bertrand D."/>
            <person name="Gao S."/>
            <person name="Seet Q."/>
            <person name="Wongkham S."/>
            <person name="Teh B.T."/>
            <person name="Wongkham C."/>
            <person name="Intapan P.M."/>
            <person name="Maleewong W."/>
            <person name="Yang X."/>
            <person name="Hu M."/>
            <person name="Wang Z."/>
            <person name="Hofmann A."/>
            <person name="Sternberg P.W."/>
            <person name="Tan P."/>
            <person name="Wang J."/>
            <person name="Gasser R.B."/>
        </authorList>
    </citation>
    <scope>NUCLEOTIDE SEQUENCE [LARGE SCALE GENOMIC DNA]</scope>
</reference>
<protein>
    <submittedName>
        <fullName evidence="1">Uncharacterized protein</fullName>
    </submittedName>
</protein>
<feature type="non-terminal residue" evidence="1">
    <location>
        <position position="1"/>
    </location>
</feature>